<feature type="transmembrane region" description="Helical" evidence="2">
    <location>
        <begin position="155"/>
        <end position="174"/>
    </location>
</feature>
<proteinExistence type="predicted"/>
<accession>A0ABP7DJI0</accession>
<reference evidence="4" key="1">
    <citation type="journal article" date="2019" name="Int. J. Syst. Evol. Microbiol.">
        <title>The Global Catalogue of Microorganisms (GCM) 10K type strain sequencing project: providing services to taxonomists for standard genome sequencing and annotation.</title>
        <authorList>
            <consortium name="The Broad Institute Genomics Platform"/>
            <consortium name="The Broad Institute Genome Sequencing Center for Infectious Disease"/>
            <person name="Wu L."/>
            <person name="Ma J."/>
        </authorList>
    </citation>
    <scope>NUCLEOTIDE SEQUENCE [LARGE SCALE GENOMIC DNA]</scope>
    <source>
        <strain evidence="4">JCM 16961</strain>
    </source>
</reference>
<keyword evidence="2" id="KW-0812">Transmembrane</keyword>
<feature type="region of interest" description="Disordered" evidence="1">
    <location>
        <begin position="183"/>
        <end position="203"/>
    </location>
</feature>
<dbReference type="EMBL" id="BAABCJ010000005">
    <property type="protein sequence ID" value="GAA3705557.1"/>
    <property type="molecule type" value="Genomic_DNA"/>
</dbReference>
<evidence type="ECO:0000313" key="4">
    <source>
        <dbReference type="Proteomes" id="UP001501536"/>
    </source>
</evidence>
<dbReference type="InterPro" id="IPR021517">
    <property type="entry name" value="DUF3180"/>
</dbReference>
<sequence length="203" mass="20868">MNQIRPAGLGLTAVIAAVLGWGASLIAASHSAPAPVLHATSLITVGAATLIVLVLGLRVRAVQAQRRRWAEERRRQAAAEQAAGRAPEGSGEDRDAPARKPVPRRDPVEMNPLLAARTLILAQAVAYAGAVVGGWHGGVLVDLLGAMAPASATVTTAWVMLAAGVVMSVVGWVVEQFCKLPPDDPAANLGDTDERGEGFPAGA</sequence>
<evidence type="ECO:0000256" key="2">
    <source>
        <dbReference type="SAM" id="Phobius"/>
    </source>
</evidence>
<dbReference type="Proteomes" id="UP001501536">
    <property type="component" value="Unassembled WGS sequence"/>
</dbReference>
<dbReference type="RefSeq" id="WP_344883558.1">
    <property type="nucleotide sequence ID" value="NZ_BAABCJ010000005.1"/>
</dbReference>
<keyword evidence="2" id="KW-1133">Transmembrane helix</keyword>
<gene>
    <name evidence="3" type="ORF">GCM10022377_19030</name>
</gene>
<evidence type="ECO:0008006" key="5">
    <source>
        <dbReference type="Google" id="ProtNLM"/>
    </source>
</evidence>
<evidence type="ECO:0000313" key="3">
    <source>
        <dbReference type="EMBL" id="GAA3705557.1"/>
    </source>
</evidence>
<organism evidence="3 4">
    <name type="scientific">Zhihengliuella alba</name>
    <dbReference type="NCBI Taxonomy" id="547018"/>
    <lineage>
        <taxon>Bacteria</taxon>
        <taxon>Bacillati</taxon>
        <taxon>Actinomycetota</taxon>
        <taxon>Actinomycetes</taxon>
        <taxon>Micrococcales</taxon>
        <taxon>Micrococcaceae</taxon>
        <taxon>Zhihengliuella</taxon>
    </lineage>
</organism>
<name>A0ABP7DJI0_9MICC</name>
<dbReference type="Pfam" id="PF11377">
    <property type="entry name" value="DUF3180"/>
    <property type="match status" value="1"/>
</dbReference>
<feature type="compositionally biased region" description="Basic and acidic residues" evidence="1">
    <location>
        <begin position="91"/>
        <end position="107"/>
    </location>
</feature>
<feature type="transmembrane region" description="Helical" evidence="2">
    <location>
        <begin position="114"/>
        <end position="135"/>
    </location>
</feature>
<comment type="caution">
    <text evidence="3">The sequence shown here is derived from an EMBL/GenBank/DDBJ whole genome shotgun (WGS) entry which is preliminary data.</text>
</comment>
<keyword evidence="2" id="KW-0472">Membrane</keyword>
<feature type="transmembrane region" description="Helical" evidence="2">
    <location>
        <begin position="41"/>
        <end position="59"/>
    </location>
</feature>
<protein>
    <recommendedName>
        <fullName evidence="5">DUF3180 domain-containing protein</fullName>
    </recommendedName>
</protein>
<evidence type="ECO:0000256" key="1">
    <source>
        <dbReference type="SAM" id="MobiDB-lite"/>
    </source>
</evidence>
<keyword evidence="4" id="KW-1185">Reference proteome</keyword>
<feature type="region of interest" description="Disordered" evidence="1">
    <location>
        <begin position="73"/>
        <end position="107"/>
    </location>
</feature>